<evidence type="ECO:0000313" key="2">
    <source>
        <dbReference type="EMBL" id="SDM47676.1"/>
    </source>
</evidence>
<reference evidence="3" key="1">
    <citation type="submission" date="2016-10" db="EMBL/GenBank/DDBJ databases">
        <authorList>
            <person name="Varghese N."/>
            <person name="Submissions S."/>
        </authorList>
    </citation>
    <scope>NUCLEOTIDE SEQUENCE [LARGE SCALE GENOMIC DNA]</scope>
    <source>
        <strain evidence="3">DSM 24536</strain>
    </source>
</reference>
<dbReference type="GO" id="GO:0005829">
    <property type="term" value="C:cytosol"/>
    <property type="evidence" value="ECO:0007669"/>
    <property type="project" value="TreeGrafter"/>
</dbReference>
<dbReference type="Proteomes" id="UP000199226">
    <property type="component" value="Unassembled WGS sequence"/>
</dbReference>
<comment type="similarity">
    <text evidence="1">Belongs to the RutC family.</text>
</comment>
<dbReference type="AlphaFoldDB" id="A0A1G9TIS4"/>
<dbReference type="Gene3D" id="3.30.1330.40">
    <property type="entry name" value="RutC-like"/>
    <property type="match status" value="1"/>
</dbReference>
<dbReference type="PANTHER" id="PTHR11803:SF58">
    <property type="entry name" value="PROTEIN HMF1-RELATED"/>
    <property type="match status" value="1"/>
</dbReference>
<dbReference type="Pfam" id="PF01042">
    <property type="entry name" value="Ribonuc_L-PSP"/>
    <property type="match status" value="1"/>
</dbReference>
<dbReference type="InterPro" id="IPR006175">
    <property type="entry name" value="YjgF/YER057c/UK114"/>
</dbReference>
<dbReference type="GO" id="GO:0019239">
    <property type="term" value="F:deaminase activity"/>
    <property type="evidence" value="ECO:0007669"/>
    <property type="project" value="TreeGrafter"/>
</dbReference>
<dbReference type="PANTHER" id="PTHR11803">
    <property type="entry name" value="2-IMINOBUTANOATE/2-IMINOPROPANOATE DEAMINASE RIDA"/>
    <property type="match status" value="1"/>
</dbReference>
<dbReference type="SUPFAM" id="SSF55298">
    <property type="entry name" value="YjgF-like"/>
    <property type="match status" value="1"/>
</dbReference>
<dbReference type="EMBL" id="FNHH01000013">
    <property type="protein sequence ID" value="SDM47676.1"/>
    <property type="molecule type" value="Genomic_DNA"/>
</dbReference>
<accession>A0A1G9TIS4</accession>
<protein>
    <submittedName>
        <fullName evidence="2">Enamine deaminase RidA, house cleaning of reactive enamine intermediates, YjgF/YER057c/UK114 family</fullName>
    </submittedName>
</protein>
<sequence>MKSSRRSVIGKIMSTFAGLAGFNLVAKAQEKKSSAPLFNRDSPDVTLYPGSLRYGNLVFVSGTGADAESVFEIRADTEFVLKKMEKRLIAAGSSMEKVLKVTVFLSDMSDFQGMNEIYKGRFGKNPPVRSTVAVAKGGIPGNSILEIDCIAYV</sequence>
<gene>
    <name evidence="2" type="ORF">SAMN05421813_11341</name>
</gene>
<evidence type="ECO:0000313" key="3">
    <source>
        <dbReference type="Proteomes" id="UP000199226"/>
    </source>
</evidence>
<dbReference type="CDD" id="cd00448">
    <property type="entry name" value="YjgF_YER057c_UK114_family"/>
    <property type="match status" value="1"/>
</dbReference>
<dbReference type="OrthoDB" id="666025at2"/>
<dbReference type="STRING" id="990371.SAMN05421813_11341"/>
<keyword evidence="3" id="KW-1185">Reference proteome</keyword>
<dbReference type="RefSeq" id="WP_090704628.1">
    <property type="nucleotide sequence ID" value="NZ_FNHH01000013.1"/>
</dbReference>
<name>A0A1G9TIS4_9SPHI</name>
<organism evidence="2 3">
    <name type="scientific">Daejeonella rubra</name>
    <dbReference type="NCBI Taxonomy" id="990371"/>
    <lineage>
        <taxon>Bacteria</taxon>
        <taxon>Pseudomonadati</taxon>
        <taxon>Bacteroidota</taxon>
        <taxon>Sphingobacteriia</taxon>
        <taxon>Sphingobacteriales</taxon>
        <taxon>Sphingobacteriaceae</taxon>
        <taxon>Daejeonella</taxon>
    </lineage>
</organism>
<proteinExistence type="inferred from homology"/>
<dbReference type="InterPro" id="IPR035959">
    <property type="entry name" value="RutC-like_sf"/>
</dbReference>
<evidence type="ECO:0000256" key="1">
    <source>
        <dbReference type="ARBA" id="ARBA00010552"/>
    </source>
</evidence>